<sequence>MEYHLLNTSEWKKKANVIVEGAKFTAPQDFVTLVHLTQSIYSRIYYHKDRVTAADERLPVTITITAAFWCIVCFTRHPSRPVMLADIGWNIPTDLEPTDFISTAVSEHLKDTPSTAAASLCLAPLASSLILHVPTNPQSGGVTDIIWENQPGDPATWTLFLMDSRDAFGLKAILGRFIDPTPEHLTGITLPVLAPGDYYVLKAVNSTWVDFPYAWSPKFAISA</sequence>
<keyword evidence="2" id="KW-1185">Reference proteome</keyword>
<dbReference type="EMBL" id="MU150257">
    <property type="protein sequence ID" value="KAF9464011.1"/>
    <property type="molecule type" value="Genomic_DNA"/>
</dbReference>
<evidence type="ECO:0000313" key="1">
    <source>
        <dbReference type="EMBL" id="KAF9464011.1"/>
    </source>
</evidence>
<dbReference type="Proteomes" id="UP000807353">
    <property type="component" value="Unassembled WGS sequence"/>
</dbReference>
<dbReference type="OrthoDB" id="5420143at2759"/>
<accession>A0A9P5Y9Y8</accession>
<protein>
    <submittedName>
        <fullName evidence="1">Uncharacterized protein</fullName>
    </submittedName>
</protein>
<dbReference type="AlphaFoldDB" id="A0A9P5Y9Y8"/>
<evidence type="ECO:0000313" key="2">
    <source>
        <dbReference type="Proteomes" id="UP000807353"/>
    </source>
</evidence>
<organism evidence="1 2">
    <name type="scientific">Collybia nuda</name>
    <dbReference type="NCBI Taxonomy" id="64659"/>
    <lineage>
        <taxon>Eukaryota</taxon>
        <taxon>Fungi</taxon>
        <taxon>Dikarya</taxon>
        <taxon>Basidiomycota</taxon>
        <taxon>Agaricomycotina</taxon>
        <taxon>Agaricomycetes</taxon>
        <taxon>Agaricomycetidae</taxon>
        <taxon>Agaricales</taxon>
        <taxon>Tricholomatineae</taxon>
        <taxon>Clitocybaceae</taxon>
        <taxon>Collybia</taxon>
    </lineage>
</organism>
<name>A0A9P5Y9Y8_9AGAR</name>
<comment type="caution">
    <text evidence="1">The sequence shown here is derived from an EMBL/GenBank/DDBJ whole genome shotgun (WGS) entry which is preliminary data.</text>
</comment>
<reference evidence="1" key="1">
    <citation type="submission" date="2020-11" db="EMBL/GenBank/DDBJ databases">
        <authorList>
            <consortium name="DOE Joint Genome Institute"/>
            <person name="Ahrendt S."/>
            <person name="Riley R."/>
            <person name="Andreopoulos W."/>
            <person name="Labutti K."/>
            <person name="Pangilinan J."/>
            <person name="Ruiz-Duenas F.J."/>
            <person name="Barrasa J.M."/>
            <person name="Sanchez-Garcia M."/>
            <person name="Camarero S."/>
            <person name="Miyauchi S."/>
            <person name="Serrano A."/>
            <person name="Linde D."/>
            <person name="Babiker R."/>
            <person name="Drula E."/>
            <person name="Ayuso-Fernandez I."/>
            <person name="Pacheco R."/>
            <person name="Padilla G."/>
            <person name="Ferreira P."/>
            <person name="Barriuso J."/>
            <person name="Kellner H."/>
            <person name="Castanera R."/>
            <person name="Alfaro M."/>
            <person name="Ramirez L."/>
            <person name="Pisabarro A.G."/>
            <person name="Kuo A."/>
            <person name="Tritt A."/>
            <person name="Lipzen A."/>
            <person name="He G."/>
            <person name="Yan M."/>
            <person name="Ng V."/>
            <person name="Cullen D."/>
            <person name="Martin F."/>
            <person name="Rosso M.-N."/>
            <person name="Henrissat B."/>
            <person name="Hibbett D."/>
            <person name="Martinez A.T."/>
            <person name="Grigoriev I.V."/>
        </authorList>
    </citation>
    <scope>NUCLEOTIDE SEQUENCE</scope>
    <source>
        <strain evidence="1">CBS 247.69</strain>
    </source>
</reference>
<proteinExistence type="predicted"/>
<gene>
    <name evidence="1" type="ORF">BDZ94DRAFT_1308272</name>
</gene>